<evidence type="ECO:0000313" key="2">
    <source>
        <dbReference type="Proteomes" id="UP000197003"/>
    </source>
</evidence>
<gene>
    <name evidence="1" type="ORF">B9G79_16125</name>
</gene>
<dbReference type="InterPro" id="IPR014710">
    <property type="entry name" value="RmlC-like_jellyroll"/>
</dbReference>
<sequence>MATQQTSASPQKPNPSTVFAKVSGTLKALNFSSADEVREFPNGRLELVRFGEAVVGRATLQPGWRWSKSVKEIAQTDSCEAPHFQYHVSGVLRIKMDDGTEIDCKPGDVSLVPPGHDAWVVGDEPVVIVDFQGMVDYAIQAHKH</sequence>
<protein>
    <submittedName>
        <fullName evidence="1">Cupin</fullName>
    </submittedName>
</protein>
<proteinExistence type="predicted"/>
<accession>A0A1Z3NBY5</accession>
<dbReference type="RefSeq" id="WP_088566405.1">
    <property type="nucleotide sequence ID" value="NZ_CP020946.1"/>
</dbReference>
<dbReference type="Proteomes" id="UP000197003">
    <property type="component" value="Chromosome"/>
</dbReference>
<evidence type="ECO:0000313" key="1">
    <source>
        <dbReference type="EMBL" id="ASD64984.1"/>
    </source>
</evidence>
<name>A0A1Z3NBY5_BDEBC</name>
<dbReference type="OrthoDB" id="161242at2"/>
<dbReference type="EMBL" id="CP020946">
    <property type="protein sequence ID" value="ASD64984.1"/>
    <property type="molecule type" value="Genomic_DNA"/>
</dbReference>
<dbReference type="CDD" id="cd06990">
    <property type="entry name" value="cupin_DUF861"/>
    <property type="match status" value="1"/>
</dbReference>
<dbReference type="SUPFAM" id="SSF51182">
    <property type="entry name" value="RmlC-like cupins"/>
    <property type="match status" value="1"/>
</dbReference>
<organism evidence="1 2">
    <name type="scientific">Bdellovibrio bacteriovorus</name>
    <dbReference type="NCBI Taxonomy" id="959"/>
    <lineage>
        <taxon>Bacteria</taxon>
        <taxon>Pseudomonadati</taxon>
        <taxon>Bdellovibrionota</taxon>
        <taxon>Bdellovibrionia</taxon>
        <taxon>Bdellovibrionales</taxon>
        <taxon>Pseudobdellovibrionaceae</taxon>
        <taxon>Bdellovibrio</taxon>
    </lineage>
</organism>
<reference evidence="1 2" key="1">
    <citation type="submission" date="2017-04" db="EMBL/GenBank/DDBJ databases">
        <title>Whole genome sequence of Bdellovibrio bacteriovorus strain SSB218315.</title>
        <authorList>
            <person name="Oyedara O."/>
            <person name="Rodriguez-Perez M.A."/>
        </authorList>
    </citation>
    <scope>NUCLEOTIDE SEQUENCE [LARGE SCALE GENOMIC DNA]</scope>
    <source>
        <strain evidence="1 2">SSB218315</strain>
    </source>
</reference>
<dbReference type="AlphaFoldDB" id="A0A1Z3NBY5"/>
<dbReference type="InterPro" id="IPR011051">
    <property type="entry name" value="RmlC_Cupin_sf"/>
</dbReference>
<dbReference type="Gene3D" id="2.60.120.10">
    <property type="entry name" value="Jelly Rolls"/>
    <property type="match status" value="1"/>
</dbReference>